<keyword evidence="3" id="KW-1185">Reference proteome</keyword>
<dbReference type="EMBL" id="JABFTP020000124">
    <property type="protein sequence ID" value="KAL3278923.1"/>
    <property type="molecule type" value="Genomic_DNA"/>
</dbReference>
<proteinExistence type="predicted"/>
<feature type="non-terminal residue" evidence="2">
    <location>
        <position position="57"/>
    </location>
</feature>
<feature type="chain" id="PRO_5044893335" evidence="1">
    <location>
        <begin position="16"/>
        <end position="57"/>
    </location>
</feature>
<reference evidence="2 3" key="1">
    <citation type="journal article" date="2021" name="BMC Biol.">
        <title>Horizontally acquired antibacterial genes associated with adaptive radiation of ladybird beetles.</title>
        <authorList>
            <person name="Li H.S."/>
            <person name="Tang X.F."/>
            <person name="Huang Y.H."/>
            <person name="Xu Z.Y."/>
            <person name="Chen M.L."/>
            <person name="Du X.Y."/>
            <person name="Qiu B.Y."/>
            <person name="Chen P.T."/>
            <person name="Zhang W."/>
            <person name="Slipinski A."/>
            <person name="Escalona H.E."/>
            <person name="Waterhouse R.M."/>
            <person name="Zwick A."/>
            <person name="Pang H."/>
        </authorList>
    </citation>
    <scope>NUCLEOTIDE SEQUENCE [LARGE SCALE GENOMIC DNA]</scope>
    <source>
        <strain evidence="2">SYSU2018</strain>
    </source>
</reference>
<dbReference type="AlphaFoldDB" id="A0ABD2NJU6"/>
<sequence>MKLLLVMLTFQLVLHIKKYKNQLTISNFSFSISDSETANSEVKNDDSVMELENLKPL</sequence>
<evidence type="ECO:0000313" key="3">
    <source>
        <dbReference type="Proteomes" id="UP001516400"/>
    </source>
</evidence>
<accession>A0ABD2NJU6</accession>
<dbReference type="Proteomes" id="UP001516400">
    <property type="component" value="Unassembled WGS sequence"/>
</dbReference>
<feature type="signal peptide" evidence="1">
    <location>
        <begin position="1"/>
        <end position="15"/>
    </location>
</feature>
<protein>
    <submittedName>
        <fullName evidence="2">Uncharacterized protein</fullName>
    </submittedName>
</protein>
<keyword evidence="1" id="KW-0732">Signal</keyword>
<name>A0ABD2NJU6_9CUCU</name>
<evidence type="ECO:0000256" key="1">
    <source>
        <dbReference type="SAM" id="SignalP"/>
    </source>
</evidence>
<comment type="caution">
    <text evidence="2">The sequence shown here is derived from an EMBL/GenBank/DDBJ whole genome shotgun (WGS) entry which is preliminary data.</text>
</comment>
<evidence type="ECO:0000313" key="2">
    <source>
        <dbReference type="EMBL" id="KAL3278923.1"/>
    </source>
</evidence>
<organism evidence="2 3">
    <name type="scientific">Cryptolaemus montrouzieri</name>
    <dbReference type="NCBI Taxonomy" id="559131"/>
    <lineage>
        <taxon>Eukaryota</taxon>
        <taxon>Metazoa</taxon>
        <taxon>Ecdysozoa</taxon>
        <taxon>Arthropoda</taxon>
        <taxon>Hexapoda</taxon>
        <taxon>Insecta</taxon>
        <taxon>Pterygota</taxon>
        <taxon>Neoptera</taxon>
        <taxon>Endopterygota</taxon>
        <taxon>Coleoptera</taxon>
        <taxon>Polyphaga</taxon>
        <taxon>Cucujiformia</taxon>
        <taxon>Coccinelloidea</taxon>
        <taxon>Coccinellidae</taxon>
        <taxon>Scymninae</taxon>
        <taxon>Scymnini</taxon>
        <taxon>Cryptolaemus</taxon>
    </lineage>
</organism>
<gene>
    <name evidence="2" type="ORF">HHI36_016441</name>
</gene>